<evidence type="ECO:0000313" key="3">
    <source>
        <dbReference type="Proteomes" id="UP000199695"/>
    </source>
</evidence>
<keyword evidence="2" id="KW-0560">Oxidoreductase</keyword>
<dbReference type="GO" id="GO:0004497">
    <property type="term" value="F:monooxygenase activity"/>
    <property type="evidence" value="ECO:0007669"/>
    <property type="project" value="UniProtKB-KW"/>
</dbReference>
<gene>
    <name evidence="2" type="ORF">SAMN05444955_11056</name>
</gene>
<dbReference type="PROSITE" id="PS51725">
    <property type="entry name" value="ABM"/>
    <property type="match status" value="1"/>
</dbReference>
<keyword evidence="2" id="KW-0503">Monooxygenase</keyword>
<dbReference type="RefSeq" id="WP_089969550.1">
    <property type="nucleotide sequence ID" value="NZ_FOCQ01000010.1"/>
</dbReference>
<dbReference type="InterPro" id="IPR011008">
    <property type="entry name" value="Dimeric_a/b-barrel"/>
</dbReference>
<evidence type="ECO:0000313" key="2">
    <source>
        <dbReference type="EMBL" id="SEN38663.1"/>
    </source>
</evidence>
<dbReference type="SUPFAM" id="SSF54909">
    <property type="entry name" value="Dimeric alpha+beta barrel"/>
    <property type="match status" value="1"/>
</dbReference>
<feature type="domain" description="ABM" evidence="1">
    <location>
        <begin position="2"/>
        <end position="91"/>
    </location>
</feature>
<dbReference type="OrthoDB" id="384737at2"/>
<reference evidence="2 3" key="1">
    <citation type="submission" date="2016-10" db="EMBL/GenBank/DDBJ databases">
        <authorList>
            <person name="de Groot N.N."/>
        </authorList>
    </citation>
    <scope>NUCLEOTIDE SEQUENCE [LARGE SCALE GENOMIC DNA]</scope>
    <source>
        <strain evidence="2 3">DSM 46701</strain>
    </source>
</reference>
<name>A0A1H8G3R9_9BACL</name>
<evidence type="ECO:0000259" key="1">
    <source>
        <dbReference type="PROSITE" id="PS51725"/>
    </source>
</evidence>
<dbReference type="AlphaFoldDB" id="A0A1H8G3R9"/>
<dbReference type="STRING" id="1173111.SAMN05444955_11056"/>
<dbReference type="InterPro" id="IPR007138">
    <property type="entry name" value="ABM_dom"/>
</dbReference>
<dbReference type="Proteomes" id="UP000199695">
    <property type="component" value="Unassembled WGS sequence"/>
</dbReference>
<organism evidence="2 3">
    <name type="scientific">Lihuaxuella thermophila</name>
    <dbReference type="NCBI Taxonomy" id="1173111"/>
    <lineage>
        <taxon>Bacteria</taxon>
        <taxon>Bacillati</taxon>
        <taxon>Bacillota</taxon>
        <taxon>Bacilli</taxon>
        <taxon>Bacillales</taxon>
        <taxon>Thermoactinomycetaceae</taxon>
        <taxon>Lihuaxuella</taxon>
    </lineage>
</organism>
<dbReference type="EMBL" id="FOCQ01000010">
    <property type="protein sequence ID" value="SEN38663.1"/>
    <property type="molecule type" value="Genomic_DNA"/>
</dbReference>
<proteinExistence type="predicted"/>
<keyword evidence="3" id="KW-1185">Reference proteome</keyword>
<protein>
    <submittedName>
        <fullName evidence="2">Heme-degrading monooxygenase HmoA</fullName>
    </submittedName>
</protein>
<dbReference type="Gene3D" id="3.30.70.100">
    <property type="match status" value="1"/>
</dbReference>
<dbReference type="Pfam" id="PF03992">
    <property type="entry name" value="ABM"/>
    <property type="match status" value="1"/>
</dbReference>
<accession>A0A1H8G3R9</accession>
<sequence length="95" mass="10994">MYQVNNRIEITSSEHLAMLKERFSKAPESMKQVPSFISFRLLEAEDGSHVVAETIFESKEDFIRWTESEHFKRAHGGRSGDARRADLASYYVVIK</sequence>